<dbReference type="Proteomes" id="UP001162834">
    <property type="component" value="Chromosome"/>
</dbReference>
<dbReference type="PANTHER" id="PTHR43546">
    <property type="entry name" value="UPF0173 METAL-DEPENDENT HYDROLASE MJ1163-RELATED"/>
    <property type="match status" value="1"/>
</dbReference>
<sequence length="228" mass="24497">MEIRYLGHATFELSDGDTRVLIDPFLAPYNPKAPVSADEVEPTHIVVTHGHEDHTAHVVPLAQRMGAPVVAIVELANEFSEELGEDHPVHDPNLGGTVEFDWGWVRYVPAWHTSTTPKGTVNTPAGVVVNLGGTTVYHTGDTALFSDLALVGRRTPIDVAIVCIGGHYTMDRHDAVEAVKLIGAGTVIPCHYDTFPPIETDAQAFKADVERETDASAVVLAPGETHAT</sequence>
<feature type="domain" description="Metallo-beta-lactamase" evidence="3">
    <location>
        <begin position="7"/>
        <end position="191"/>
    </location>
</feature>
<dbReference type="SUPFAM" id="SSF56281">
    <property type="entry name" value="Metallo-hydrolase/oxidoreductase"/>
    <property type="match status" value="1"/>
</dbReference>
<dbReference type="PANTHER" id="PTHR43546:SF3">
    <property type="entry name" value="UPF0173 METAL-DEPENDENT HYDROLASE MJ1163"/>
    <property type="match status" value="1"/>
</dbReference>
<evidence type="ECO:0000259" key="3">
    <source>
        <dbReference type="SMART" id="SM00849"/>
    </source>
</evidence>
<dbReference type="KEGG" id="sbae:DSM104329_01057"/>
<evidence type="ECO:0000256" key="1">
    <source>
        <dbReference type="ARBA" id="ARBA00022801"/>
    </source>
</evidence>
<dbReference type="SMART" id="SM00849">
    <property type="entry name" value="Lactamase_B"/>
    <property type="match status" value="1"/>
</dbReference>
<name>A0A9E7BZN3_9ACTN</name>
<protein>
    <recommendedName>
        <fullName evidence="2">UPF0173 metal-dependent hydrolase DSM104329_01057</fullName>
    </recommendedName>
</protein>
<organism evidence="4 5">
    <name type="scientific">Capillimicrobium parvum</name>
    <dbReference type="NCBI Taxonomy" id="2884022"/>
    <lineage>
        <taxon>Bacteria</taxon>
        <taxon>Bacillati</taxon>
        <taxon>Actinomycetota</taxon>
        <taxon>Thermoleophilia</taxon>
        <taxon>Solirubrobacterales</taxon>
        <taxon>Capillimicrobiaceae</taxon>
        <taxon>Capillimicrobium</taxon>
    </lineage>
</organism>
<evidence type="ECO:0000256" key="2">
    <source>
        <dbReference type="HAMAP-Rule" id="MF_00457"/>
    </source>
</evidence>
<reference evidence="4" key="1">
    <citation type="journal article" date="2022" name="Int. J. Syst. Evol. Microbiol.">
        <title>Pseudomonas aegrilactucae sp. nov. and Pseudomonas morbosilactucae sp. nov., pathogens causing bacterial rot of lettuce in Japan.</title>
        <authorList>
            <person name="Sawada H."/>
            <person name="Fujikawa T."/>
            <person name="Satou M."/>
        </authorList>
    </citation>
    <scope>NUCLEOTIDE SEQUENCE</scope>
    <source>
        <strain evidence="4">0166_1</strain>
    </source>
</reference>
<dbReference type="InterPro" id="IPR036866">
    <property type="entry name" value="RibonucZ/Hydroxyglut_hydro"/>
</dbReference>
<dbReference type="Pfam" id="PF13483">
    <property type="entry name" value="Lactamase_B_3"/>
    <property type="match status" value="1"/>
</dbReference>
<keyword evidence="5" id="KW-1185">Reference proteome</keyword>
<evidence type="ECO:0000313" key="5">
    <source>
        <dbReference type="Proteomes" id="UP001162834"/>
    </source>
</evidence>
<proteinExistence type="inferred from homology"/>
<gene>
    <name evidence="4" type="ORF">DSM104329_01057</name>
</gene>
<accession>A0A9E7BZN3</accession>
<dbReference type="Gene3D" id="3.60.15.10">
    <property type="entry name" value="Ribonuclease Z/Hydroxyacylglutathione hydrolase-like"/>
    <property type="match status" value="1"/>
</dbReference>
<dbReference type="EMBL" id="CP087164">
    <property type="protein sequence ID" value="UGS34677.1"/>
    <property type="molecule type" value="Genomic_DNA"/>
</dbReference>
<dbReference type="GO" id="GO:0016787">
    <property type="term" value="F:hydrolase activity"/>
    <property type="evidence" value="ECO:0007669"/>
    <property type="project" value="UniProtKB-UniRule"/>
</dbReference>
<dbReference type="InterPro" id="IPR001279">
    <property type="entry name" value="Metallo-B-lactamas"/>
</dbReference>
<dbReference type="InterPro" id="IPR022877">
    <property type="entry name" value="UPF0173"/>
</dbReference>
<dbReference type="InterPro" id="IPR050114">
    <property type="entry name" value="UPF0173_UPF0282_UlaG_hydrolase"/>
</dbReference>
<dbReference type="HAMAP" id="MF_00457">
    <property type="entry name" value="UPF0173"/>
    <property type="match status" value="1"/>
</dbReference>
<dbReference type="AlphaFoldDB" id="A0A9E7BZN3"/>
<dbReference type="RefSeq" id="WP_259314340.1">
    <property type="nucleotide sequence ID" value="NZ_CP087164.1"/>
</dbReference>
<keyword evidence="1 2" id="KW-0378">Hydrolase</keyword>
<dbReference type="NCBIfam" id="NF001911">
    <property type="entry name" value="PRK00685.1"/>
    <property type="match status" value="1"/>
</dbReference>
<comment type="similarity">
    <text evidence="2">Belongs to the UPF0173 family.</text>
</comment>
<evidence type="ECO:0000313" key="4">
    <source>
        <dbReference type="EMBL" id="UGS34677.1"/>
    </source>
</evidence>